<dbReference type="Pfam" id="PF00226">
    <property type="entry name" value="DnaJ"/>
    <property type="match status" value="1"/>
</dbReference>
<dbReference type="InParanoid" id="D2V0V8"/>
<gene>
    <name evidence="3" type="ORF">NAEGRDRAFT_45788</name>
</gene>
<organism evidence="4">
    <name type="scientific">Naegleria gruberi</name>
    <name type="common">Amoeba</name>
    <dbReference type="NCBI Taxonomy" id="5762"/>
    <lineage>
        <taxon>Eukaryota</taxon>
        <taxon>Discoba</taxon>
        <taxon>Heterolobosea</taxon>
        <taxon>Tetramitia</taxon>
        <taxon>Eutetramitia</taxon>
        <taxon>Vahlkampfiidae</taxon>
        <taxon>Naegleria</taxon>
    </lineage>
</organism>
<keyword evidence="1" id="KW-1133">Transmembrane helix</keyword>
<dbReference type="EMBL" id="GG738847">
    <property type="protein sequence ID" value="EFC49798.1"/>
    <property type="molecule type" value="Genomic_DNA"/>
</dbReference>
<feature type="transmembrane region" description="Helical" evidence="1">
    <location>
        <begin position="114"/>
        <end position="134"/>
    </location>
</feature>
<evidence type="ECO:0000313" key="3">
    <source>
        <dbReference type="EMBL" id="EFC49798.1"/>
    </source>
</evidence>
<dbReference type="OMA" id="HAKNMAF"/>
<dbReference type="CDD" id="cd06257">
    <property type="entry name" value="DnaJ"/>
    <property type="match status" value="1"/>
</dbReference>
<dbReference type="PRINTS" id="PR00625">
    <property type="entry name" value="JDOMAIN"/>
</dbReference>
<protein>
    <submittedName>
        <fullName evidence="3">Predicted protein</fullName>
    </submittedName>
</protein>
<dbReference type="VEuPathDB" id="AmoebaDB:NAEGRDRAFT_45788"/>
<reference evidence="3 4" key="1">
    <citation type="journal article" date="2010" name="Cell">
        <title>The genome of Naegleria gruberi illuminates early eukaryotic versatility.</title>
        <authorList>
            <person name="Fritz-Laylin L.K."/>
            <person name="Prochnik S.E."/>
            <person name="Ginger M.L."/>
            <person name="Dacks J.B."/>
            <person name="Carpenter M.L."/>
            <person name="Field M.C."/>
            <person name="Kuo A."/>
            <person name="Paredez A."/>
            <person name="Chapman J."/>
            <person name="Pham J."/>
            <person name="Shu S."/>
            <person name="Neupane R."/>
            <person name="Cipriano M."/>
            <person name="Mancuso J."/>
            <person name="Tu H."/>
            <person name="Salamov A."/>
            <person name="Lindquist E."/>
            <person name="Shapiro H."/>
            <person name="Lucas S."/>
            <person name="Grigoriev I.V."/>
            <person name="Cande W.Z."/>
            <person name="Fulton C."/>
            <person name="Rokhsar D.S."/>
            <person name="Dawson S.C."/>
        </authorList>
    </citation>
    <scope>NUCLEOTIDE SEQUENCE [LARGE SCALE GENOMIC DNA]</scope>
    <source>
        <strain evidence="3 4">NEG-M</strain>
    </source>
</reference>
<dbReference type="KEGG" id="ngr:NAEGRDRAFT_45788"/>
<evidence type="ECO:0000313" key="4">
    <source>
        <dbReference type="Proteomes" id="UP000006671"/>
    </source>
</evidence>
<feature type="domain" description="J" evidence="2">
    <location>
        <begin position="153"/>
        <end position="210"/>
    </location>
</feature>
<dbReference type="PANTHER" id="PTHR24074">
    <property type="entry name" value="CO-CHAPERONE PROTEIN DJLA"/>
    <property type="match status" value="1"/>
</dbReference>
<dbReference type="InterPro" id="IPR001623">
    <property type="entry name" value="DnaJ_domain"/>
</dbReference>
<name>D2V0V8_NAEGR</name>
<dbReference type="eggNOG" id="KOG0714">
    <property type="taxonomic scope" value="Eukaryota"/>
</dbReference>
<dbReference type="SUPFAM" id="SSF46565">
    <property type="entry name" value="Chaperone J-domain"/>
    <property type="match status" value="1"/>
</dbReference>
<keyword evidence="1" id="KW-0812">Transmembrane</keyword>
<dbReference type="Proteomes" id="UP000006671">
    <property type="component" value="Unassembled WGS sequence"/>
</dbReference>
<dbReference type="GeneID" id="8852309"/>
<sequence>MAKTKKEIQSSGATDEDAILKEQKLHVILEDRLFHETARTLISDDAQAYSQAVDPNHAKNMAFENSITYHPHGIKRKRIGGGFSKAKKEGDEDASTSYKVFCCCFYFGNRYLKLSFAQVMMTIIIAMIAFVAYLKLTENVFFFQTVHDLEEIDYYQLLEVPRNANAKVIKRAHREQTKKWHPDRNPGCEECVKKMTLISEAYTVLTNKELADWHVANGLRVPETMLKKYARAKN</sequence>
<dbReference type="InterPro" id="IPR036869">
    <property type="entry name" value="J_dom_sf"/>
</dbReference>
<dbReference type="AlphaFoldDB" id="D2V0V8"/>
<dbReference type="PROSITE" id="PS50076">
    <property type="entry name" value="DNAJ_2"/>
    <property type="match status" value="1"/>
</dbReference>
<evidence type="ECO:0000256" key="1">
    <source>
        <dbReference type="SAM" id="Phobius"/>
    </source>
</evidence>
<accession>D2V0V8</accession>
<evidence type="ECO:0000259" key="2">
    <source>
        <dbReference type="PROSITE" id="PS50076"/>
    </source>
</evidence>
<keyword evidence="1" id="KW-0472">Membrane</keyword>
<dbReference type="RefSeq" id="XP_002682542.1">
    <property type="nucleotide sequence ID" value="XM_002682496.1"/>
</dbReference>
<keyword evidence="4" id="KW-1185">Reference proteome</keyword>
<dbReference type="SMART" id="SM00271">
    <property type="entry name" value="DnaJ"/>
    <property type="match status" value="1"/>
</dbReference>
<dbReference type="InterPro" id="IPR050817">
    <property type="entry name" value="DjlA_DnaK_co-chaperone"/>
</dbReference>
<dbReference type="STRING" id="5762.D2V0V8"/>
<dbReference type="Gene3D" id="1.10.287.110">
    <property type="entry name" value="DnaJ domain"/>
    <property type="match status" value="1"/>
</dbReference>
<dbReference type="OrthoDB" id="445556at2759"/>
<proteinExistence type="predicted"/>